<accession>A0AA36DRC2</accession>
<gene>
    <name evidence="2" type="ORF">CYNAS_LOCUS3768</name>
</gene>
<dbReference type="Proteomes" id="UP001176961">
    <property type="component" value="Unassembled WGS sequence"/>
</dbReference>
<sequence length="202" mass="23510">MRYALLLVVIALALCVEGRRRRRKHVPGSLIGKSYDKPLIKNPCMSLKNEMLNRQLRKYIQVYARDLNMSNHVQGSQRIEVIHVCALSEAANLASKYQSFLPGLDVIEDHYQSTESAVRLFYRHNEETLNKLQPVTFQELAVLPFGCNWERRSRRVTCVFLTQQFLNHIFNFVLFGSDQPKIDPYMLKPFLKLMGYTESKAE</sequence>
<organism evidence="2 3">
    <name type="scientific">Cylicocyclus nassatus</name>
    <name type="common">Nematode worm</name>
    <dbReference type="NCBI Taxonomy" id="53992"/>
    <lineage>
        <taxon>Eukaryota</taxon>
        <taxon>Metazoa</taxon>
        <taxon>Ecdysozoa</taxon>
        <taxon>Nematoda</taxon>
        <taxon>Chromadorea</taxon>
        <taxon>Rhabditida</taxon>
        <taxon>Rhabditina</taxon>
        <taxon>Rhabditomorpha</taxon>
        <taxon>Strongyloidea</taxon>
        <taxon>Strongylidae</taxon>
        <taxon>Cylicocyclus</taxon>
    </lineage>
</organism>
<dbReference type="AlphaFoldDB" id="A0AA36DRC2"/>
<name>A0AA36DRC2_CYLNA</name>
<keyword evidence="3" id="KW-1185">Reference proteome</keyword>
<keyword evidence="1" id="KW-0732">Signal</keyword>
<protein>
    <submittedName>
        <fullName evidence="2">Uncharacterized protein</fullName>
    </submittedName>
</protein>
<comment type="caution">
    <text evidence="2">The sequence shown here is derived from an EMBL/GenBank/DDBJ whole genome shotgun (WGS) entry which is preliminary data.</text>
</comment>
<reference evidence="2" key="1">
    <citation type="submission" date="2023-07" db="EMBL/GenBank/DDBJ databases">
        <authorList>
            <consortium name="CYATHOMIX"/>
        </authorList>
    </citation>
    <scope>NUCLEOTIDE SEQUENCE</scope>
    <source>
        <strain evidence="2">N/A</strain>
    </source>
</reference>
<evidence type="ECO:0000256" key="1">
    <source>
        <dbReference type="SAM" id="SignalP"/>
    </source>
</evidence>
<proteinExistence type="predicted"/>
<dbReference type="EMBL" id="CATQJL010000001">
    <property type="protein sequence ID" value="CAJ0591785.1"/>
    <property type="molecule type" value="Genomic_DNA"/>
</dbReference>
<feature type="chain" id="PRO_5041243089" evidence="1">
    <location>
        <begin position="19"/>
        <end position="202"/>
    </location>
</feature>
<evidence type="ECO:0000313" key="2">
    <source>
        <dbReference type="EMBL" id="CAJ0591785.1"/>
    </source>
</evidence>
<evidence type="ECO:0000313" key="3">
    <source>
        <dbReference type="Proteomes" id="UP001176961"/>
    </source>
</evidence>
<feature type="signal peptide" evidence="1">
    <location>
        <begin position="1"/>
        <end position="18"/>
    </location>
</feature>